<dbReference type="PANTHER" id="PTHR30346">
    <property type="entry name" value="TRANSCRIPTIONAL DUAL REGULATOR HCAR-RELATED"/>
    <property type="match status" value="1"/>
</dbReference>
<comment type="similarity">
    <text evidence="1">Belongs to the LysR transcriptional regulatory family.</text>
</comment>
<keyword evidence="3" id="KW-0238">DNA-binding</keyword>
<keyword evidence="2" id="KW-0805">Transcription regulation</keyword>
<name>A0ABU6JGY2_9BURK</name>
<accession>A0ABU6JGY2</accession>
<dbReference type="Gene3D" id="1.10.10.10">
    <property type="entry name" value="Winged helix-like DNA-binding domain superfamily/Winged helix DNA-binding domain"/>
    <property type="match status" value="1"/>
</dbReference>
<dbReference type="PROSITE" id="PS50931">
    <property type="entry name" value="HTH_LYSR"/>
    <property type="match status" value="1"/>
</dbReference>
<evidence type="ECO:0000313" key="7">
    <source>
        <dbReference type="Proteomes" id="UP001352263"/>
    </source>
</evidence>
<gene>
    <name evidence="6" type="ORF">RY831_26605</name>
</gene>
<dbReference type="RefSeq" id="WP_326509397.1">
    <property type="nucleotide sequence ID" value="NZ_JAWIIV010000035.1"/>
</dbReference>
<dbReference type="Pfam" id="PF00126">
    <property type="entry name" value="HTH_1"/>
    <property type="match status" value="1"/>
</dbReference>
<feature type="domain" description="HTH lysR-type" evidence="5">
    <location>
        <begin position="1"/>
        <end position="58"/>
    </location>
</feature>
<dbReference type="InterPro" id="IPR036390">
    <property type="entry name" value="WH_DNA-bd_sf"/>
</dbReference>
<organism evidence="6 7">
    <name type="scientific">Noviherbaspirillum album</name>
    <dbReference type="NCBI Taxonomy" id="3080276"/>
    <lineage>
        <taxon>Bacteria</taxon>
        <taxon>Pseudomonadati</taxon>
        <taxon>Pseudomonadota</taxon>
        <taxon>Betaproteobacteria</taxon>
        <taxon>Burkholderiales</taxon>
        <taxon>Oxalobacteraceae</taxon>
        <taxon>Noviherbaspirillum</taxon>
    </lineage>
</organism>
<evidence type="ECO:0000259" key="5">
    <source>
        <dbReference type="PROSITE" id="PS50931"/>
    </source>
</evidence>
<evidence type="ECO:0000256" key="4">
    <source>
        <dbReference type="ARBA" id="ARBA00023163"/>
    </source>
</evidence>
<keyword evidence="7" id="KW-1185">Reference proteome</keyword>
<dbReference type="Pfam" id="PF03466">
    <property type="entry name" value="LysR_substrate"/>
    <property type="match status" value="1"/>
</dbReference>
<dbReference type="Proteomes" id="UP001352263">
    <property type="component" value="Unassembled WGS sequence"/>
</dbReference>
<dbReference type="InterPro" id="IPR036388">
    <property type="entry name" value="WH-like_DNA-bd_sf"/>
</dbReference>
<evidence type="ECO:0000256" key="2">
    <source>
        <dbReference type="ARBA" id="ARBA00023015"/>
    </source>
</evidence>
<dbReference type="PRINTS" id="PR00039">
    <property type="entry name" value="HTHLYSR"/>
</dbReference>
<dbReference type="InterPro" id="IPR005119">
    <property type="entry name" value="LysR_subst-bd"/>
</dbReference>
<dbReference type="SUPFAM" id="SSF46785">
    <property type="entry name" value="Winged helix' DNA-binding domain"/>
    <property type="match status" value="1"/>
</dbReference>
<sequence>MELRHLRYFLTVAQTLNFTKAAERLNIAQPPLSRQIRELEQEIGIELFKRLGRRIFLTSAGQVFADRARSILSATDAAVVDSQRAARGEIGHIAVGFFEHIAYTLLPPLLREYQQRFPAVTVELRWFTSAEQVNALTRGDIDLAFVRSIPPDADLNSALVLEEPFYVAIAKDHPLATKRQISITDCAPLRVINYKKDVAPDYHAIISQLCAYAGFAPSPLFEVGQIYASLGLVSSGFGVTLVPASVQQVHMNNVVYRPLREALPKSKLILAWKDPAPSAALNAFVQLAEEIAARRPPTRRSDTNRKL</sequence>
<comment type="caution">
    <text evidence="6">The sequence shown here is derived from an EMBL/GenBank/DDBJ whole genome shotgun (WGS) entry which is preliminary data.</text>
</comment>
<proteinExistence type="inferred from homology"/>
<evidence type="ECO:0000313" key="6">
    <source>
        <dbReference type="EMBL" id="MEC4722736.1"/>
    </source>
</evidence>
<keyword evidence="4" id="KW-0804">Transcription</keyword>
<dbReference type="Gene3D" id="3.40.190.10">
    <property type="entry name" value="Periplasmic binding protein-like II"/>
    <property type="match status" value="2"/>
</dbReference>
<evidence type="ECO:0000256" key="1">
    <source>
        <dbReference type="ARBA" id="ARBA00009437"/>
    </source>
</evidence>
<dbReference type="SUPFAM" id="SSF53850">
    <property type="entry name" value="Periplasmic binding protein-like II"/>
    <property type="match status" value="1"/>
</dbReference>
<protein>
    <submittedName>
        <fullName evidence="6">LysR substrate-binding domain-containing protein</fullName>
    </submittedName>
</protein>
<dbReference type="PANTHER" id="PTHR30346:SF0">
    <property type="entry name" value="HCA OPERON TRANSCRIPTIONAL ACTIVATOR HCAR"/>
    <property type="match status" value="1"/>
</dbReference>
<dbReference type="CDD" id="cd08414">
    <property type="entry name" value="PBP2_LTTR_aromatics_like"/>
    <property type="match status" value="1"/>
</dbReference>
<dbReference type="EMBL" id="JAWIIV010000035">
    <property type="protein sequence ID" value="MEC4722736.1"/>
    <property type="molecule type" value="Genomic_DNA"/>
</dbReference>
<evidence type="ECO:0000256" key="3">
    <source>
        <dbReference type="ARBA" id="ARBA00023125"/>
    </source>
</evidence>
<dbReference type="InterPro" id="IPR000847">
    <property type="entry name" value="LysR_HTH_N"/>
</dbReference>
<reference evidence="6 7" key="1">
    <citation type="submission" date="2023-10" db="EMBL/GenBank/DDBJ databases">
        <title>Noviherbaspirillum sp. CPCC 100848 genome assembly.</title>
        <authorList>
            <person name="Li X.Y."/>
            <person name="Fang X.M."/>
        </authorList>
    </citation>
    <scope>NUCLEOTIDE SEQUENCE [LARGE SCALE GENOMIC DNA]</scope>
    <source>
        <strain evidence="6 7">CPCC 100848</strain>
    </source>
</reference>